<organism evidence="3 4">
    <name type="scientific">Solanum commersonii</name>
    <name type="common">Commerson's wild potato</name>
    <name type="synonym">Commerson's nightshade</name>
    <dbReference type="NCBI Taxonomy" id="4109"/>
    <lineage>
        <taxon>Eukaryota</taxon>
        <taxon>Viridiplantae</taxon>
        <taxon>Streptophyta</taxon>
        <taxon>Embryophyta</taxon>
        <taxon>Tracheophyta</taxon>
        <taxon>Spermatophyta</taxon>
        <taxon>Magnoliopsida</taxon>
        <taxon>eudicotyledons</taxon>
        <taxon>Gunneridae</taxon>
        <taxon>Pentapetalae</taxon>
        <taxon>asterids</taxon>
        <taxon>lamiids</taxon>
        <taxon>Solanales</taxon>
        <taxon>Solanaceae</taxon>
        <taxon>Solanoideae</taxon>
        <taxon>Solaneae</taxon>
        <taxon>Solanum</taxon>
    </lineage>
</organism>
<dbReference type="InterPro" id="IPR046796">
    <property type="entry name" value="Transposase_32_dom"/>
</dbReference>
<dbReference type="EMBL" id="JACXVP010000012">
    <property type="protein sequence ID" value="KAG5572506.1"/>
    <property type="molecule type" value="Genomic_DNA"/>
</dbReference>
<sequence>MGDEFVNEVRLQSQFPDIYRIVNELVLRFIFENSGDCNLTLVREFYANWLTETKYNIVPVRGKDVKFSAQILNELLGTPNCDPDEFNTLKDKPPYRDIRHTLCGVDSPVRWEMSKDTGRHNTFHFANFNPVARVWLKIVCSVLLLAKHLTEVTRDSVVLVYMLMKGMHVNVGAILRQNMMKFRNNLRWRFFYGRLITFVLRSGPSFLEPLGDDEPTADEAMDNEKEAADATDKVNALMVFDGEETVDMIVAYHPDLMVANRGHPINEEMETLADRYPLIESAAFLYRSGLSFLELLDDDEPTGDAGYGFDGRRQ</sequence>
<dbReference type="Pfam" id="PF20167">
    <property type="entry name" value="Transposase_32"/>
    <property type="match status" value="1"/>
</dbReference>
<accession>A0A9J5WAE9</accession>
<evidence type="ECO:0000259" key="2">
    <source>
        <dbReference type="Pfam" id="PF20167"/>
    </source>
</evidence>
<feature type="compositionally biased region" description="Acidic residues" evidence="1">
    <location>
        <begin position="210"/>
        <end position="221"/>
    </location>
</feature>
<evidence type="ECO:0000313" key="3">
    <source>
        <dbReference type="EMBL" id="KAG5572506.1"/>
    </source>
</evidence>
<dbReference type="OrthoDB" id="1423221at2759"/>
<evidence type="ECO:0000256" key="1">
    <source>
        <dbReference type="SAM" id="MobiDB-lite"/>
    </source>
</evidence>
<gene>
    <name evidence="3" type="ORF">H5410_062272</name>
</gene>
<proteinExistence type="predicted"/>
<dbReference type="Proteomes" id="UP000824120">
    <property type="component" value="Chromosome 12"/>
</dbReference>
<name>A0A9J5WAE9_SOLCO</name>
<comment type="caution">
    <text evidence="3">The sequence shown here is derived from an EMBL/GenBank/DDBJ whole genome shotgun (WGS) entry which is preliminary data.</text>
</comment>
<feature type="domain" description="Putative plant transposon protein" evidence="2">
    <location>
        <begin position="29"/>
        <end position="201"/>
    </location>
</feature>
<evidence type="ECO:0000313" key="4">
    <source>
        <dbReference type="Proteomes" id="UP000824120"/>
    </source>
</evidence>
<reference evidence="3 4" key="1">
    <citation type="submission" date="2020-09" db="EMBL/GenBank/DDBJ databases">
        <title>De no assembly of potato wild relative species, Solanum commersonii.</title>
        <authorList>
            <person name="Cho K."/>
        </authorList>
    </citation>
    <scope>NUCLEOTIDE SEQUENCE [LARGE SCALE GENOMIC DNA]</scope>
    <source>
        <strain evidence="3">LZ3.2</strain>
        <tissue evidence="3">Leaf</tissue>
    </source>
</reference>
<keyword evidence="4" id="KW-1185">Reference proteome</keyword>
<feature type="region of interest" description="Disordered" evidence="1">
    <location>
        <begin position="210"/>
        <end position="229"/>
    </location>
</feature>
<dbReference type="AlphaFoldDB" id="A0A9J5WAE9"/>
<protein>
    <recommendedName>
        <fullName evidence="2">Putative plant transposon protein domain-containing protein</fullName>
    </recommendedName>
</protein>